<keyword evidence="4" id="KW-1185">Reference proteome</keyword>
<feature type="compositionally biased region" description="Polar residues" evidence="1">
    <location>
        <begin position="30"/>
        <end position="63"/>
    </location>
</feature>
<feature type="region of interest" description="Disordered" evidence="1">
    <location>
        <begin position="558"/>
        <end position="593"/>
    </location>
</feature>
<sequence length="1218" mass="129995">MKRSKERRSPDPQVGLTSLGNVPKPASPSPRVNVTVNRQPSLSLSTGSLQSASTATPRSYVQRRSSRPKWLDTDIDGGLLKRKTEPATASVTIKSADSIGLARMRRADSESFASNGDPSGAWRKPRIRKAVTLDTVSSPRQTPVPSPRRRVSQSPRSPAFDRIAQEESDQAMENTNMDVPKLEEGIVKEGRLPEDTTDRLTDGSAVCSPQKDLQSETETATAANLSKSPEVIAPSSILEDSRTVPQNADTASTEAGLLGEEGIPAHAVPDQAGEVSPAAPPSRIRAWGAWAYSYVPALSRASPRTLSDTESAANNAAQENSSLASRDLEELTADAEIAEAIGSTTPTDFKNDIHDIASNERLAVETMQGIGVDPANRSEVPASPEQDKSERTAATWSLTGLAASAWTWGRGGNVAPGSASAPLESSPLTQEVGQDASNHPDTQMTSAAVENTPSNLKEPGYIAGELVLSASPLDESGPIHGIVGAEVEKASGDTPCTEEPDNQVTPSKASDQARPSGVGATDPESGSTIGSGSNLPQADASGTSRTAWALAAASQWIPRRASQTSNANRGHDDTSVNLSGNQPASGTPCAPKPFEKHVLATNPDPNTVASGPITSAQPMLLTSEVLEAQQSPLLPSTASVTASARPNLVLPSFNHTFRRPPRGRRDQLEVKSPVVNPEVKNTETSLQSSPARSSSPPNMAWRALGAVSHYARGGSKDSGQSSISIQQESRVVPQPPNPGLPRLISSGKDSWNGVRRVVIIGVHGWFPNTHVQKVIGAPRGSSYFASMMGQAVLAQFEADFGVGQEAPEKVTYIPLDGEGTVEVRVDKLFKAYLSRADWVRDVRRADAIFVAAHSQGTIVAAHILARLIGQGHIITPHNSEAVSRCEWAFGPAVPQASRGASPTGSSGKYPKVGLLAMCGVHQGPFYSSTASTVLQPYLNWFENAAARELFDFQDSQSAVVREYTKALNTILHHGVKTIFLASLDDQMVPIYSATFAAASHPLILRLLYVDNIVHSRTDFMINLIVFCLLLRNAGLDDQGLMSHLSEATAGAWRGAGHSNAYEDPGAYSWAVKYILSTDSPIAEVGLKVEDFSARDAKNDYELPWILRGVMDDPAVKLLFDAEIVELKENILNWQPTTRALRDIKKRLEPMAGRAALRQHRQKERLLPRTSSYLSLASSDGKASGFVADELSSSPCQNNGIQNQKGSSSVATSVMNADW</sequence>
<accession>A0A8H3YG40</accession>
<dbReference type="PANTHER" id="PTHR47349">
    <property type="entry name" value="CHROMOSOME 8, WHOLE GENOME SHOTGUN SEQUENCE"/>
    <property type="match status" value="1"/>
</dbReference>
<dbReference type="EMBL" id="BLZA01000019">
    <property type="protein sequence ID" value="GHJ86847.1"/>
    <property type="molecule type" value="Genomic_DNA"/>
</dbReference>
<evidence type="ECO:0000256" key="1">
    <source>
        <dbReference type="SAM" id="MobiDB-lite"/>
    </source>
</evidence>
<feature type="compositionally biased region" description="Low complexity" evidence="1">
    <location>
        <begin position="685"/>
        <end position="697"/>
    </location>
</feature>
<reference evidence="3" key="1">
    <citation type="submission" date="2020-07" db="EMBL/GenBank/DDBJ databases">
        <title>Draft Genome Sequence of a Deep-Sea Yeast, Naganishia (Cryptococcus) liquefaciens strain N6.</title>
        <authorList>
            <person name="Han Y.W."/>
            <person name="Kajitani R."/>
            <person name="Morimoto H."/>
            <person name="Parhat M."/>
            <person name="Tsubouchi H."/>
            <person name="Bakenova O."/>
            <person name="Ogata M."/>
            <person name="Argunhan B."/>
            <person name="Aoki R."/>
            <person name="Kajiwara S."/>
            <person name="Itoh T."/>
            <person name="Iwasaki H."/>
        </authorList>
    </citation>
    <scope>NUCLEOTIDE SEQUENCE</scope>
    <source>
        <strain evidence="3">N6</strain>
    </source>
</reference>
<feature type="compositionally biased region" description="Polar residues" evidence="1">
    <location>
        <begin position="524"/>
        <end position="542"/>
    </location>
</feature>
<feature type="compositionally biased region" description="Polar residues" evidence="1">
    <location>
        <begin position="216"/>
        <end position="227"/>
    </location>
</feature>
<feature type="compositionally biased region" description="Polar residues" evidence="1">
    <location>
        <begin position="575"/>
        <end position="585"/>
    </location>
</feature>
<evidence type="ECO:0000259" key="2">
    <source>
        <dbReference type="Pfam" id="PF26147"/>
    </source>
</evidence>
<organism evidence="3 4">
    <name type="scientific">Naganishia liquefaciens</name>
    <dbReference type="NCBI Taxonomy" id="104408"/>
    <lineage>
        <taxon>Eukaryota</taxon>
        <taxon>Fungi</taxon>
        <taxon>Dikarya</taxon>
        <taxon>Basidiomycota</taxon>
        <taxon>Agaricomycotina</taxon>
        <taxon>Tremellomycetes</taxon>
        <taxon>Filobasidiales</taxon>
        <taxon>Filobasidiaceae</taxon>
        <taxon>Naganishia</taxon>
    </lineage>
</organism>
<gene>
    <name evidence="3" type="ORF">NliqN6_3249</name>
</gene>
<feature type="compositionally biased region" description="Low complexity" evidence="1">
    <location>
        <begin position="717"/>
        <end position="729"/>
    </location>
</feature>
<feature type="region of interest" description="Disordered" evidence="1">
    <location>
        <begin position="371"/>
        <end position="391"/>
    </location>
</feature>
<feature type="compositionally biased region" description="Low complexity" evidence="1">
    <location>
        <begin position="311"/>
        <end position="325"/>
    </location>
</feature>
<proteinExistence type="predicted"/>
<comment type="caution">
    <text evidence="3">The sequence shown here is derived from an EMBL/GenBank/DDBJ whole genome shotgun (WGS) entry which is preliminary data.</text>
</comment>
<evidence type="ECO:0000313" key="3">
    <source>
        <dbReference type="EMBL" id="GHJ86847.1"/>
    </source>
</evidence>
<feature type="compositionally biased region" description="Polar residues" evidence="1">
    <location>
        <begin position="243"/>
        <end position="253"/>
    </location>
</feature>
<evidence type="ECO:0000313" key="4">
    <source>
        <dbReference type="Proteomes" id="UP000620104"/>
    </source>
</evidence>
<feature type="region of interest" description="Disordered" evidence="1">
    <location>
        <begin position="490"/>
        <end position="542"/>
    </location>
</feature>
<dbReference type="AlphaFoldDB" id="A0A8H3YG40"/>
<feature type="region of interest" description="Disordered" evidence="1">
    <location>
        <begin position="411"/>
        <end position="454"/>
    </location>
</feature>
<feature type="domain" description="YMC020W-like alpha/beta hydrolase" evidence="2">
    <location>
        <begin position="753"/>
        <end position="873"/>
    </location>
</feature>
<dbReference type="InterPro" id="IPR058934">
    <property type="entry name" value="YMC020W-like"/>
</dbReference>
<dbReference type="OrthoDB" id="5598028at2759"/>
<dbReference type="InterPro" id="IPR029058">
    <property type="entry name" value="AB_hydrolase_fold"/>
</dbReference>
<feature type="region of interest" description="Disordered" evidence="1">
    <location>
        <begin position="653"/>
        <end position="699"/>
    </location>
</feature>
<dbReference type="InterPro" id="IPR058933">
    <property type="entry name" value="YMC020W-like_ab_hydrolase"/>
</dbReference>
<dbReference type="Proteomes" id="UP000620104">
    <property type="component" value="Unassembled WGS sequence"/>
</dbReference>
<dbReference type="Pfam" id="PF26147">
    <property type="entry name" value="AB_HYDROLASE_YMC0-YMC35"/>
    <property type="match status" value="2"/>
</dbReference>
<feature type="region of interest" description="Disordered" evidence="1">
    <location>
        <begin position="711"/>
        <end position="746"/>
    </location>
</feature>
<feature type="compositionally biased region" description="Basic and acidic residues" evidence="1">
    <location>
        <begin position="180"/>
        <end position="201"/>
    </location>
</feature>
<feature type="compositionally biased region" description="Polar residues" evidence="1">
    <location>
        <begin position="426"/>
        <end position="454"/>
    </location>
</feature>
<feature type="domain" description="YMC020W-like alpha/beta hydrolase" evidence="2">
    <location>
        <begin position="911"/>
        <end position="1112"/>
    </location>
</feature>
<feature type="region of interest" description="Disordered" evidence="1">
    <location>
        <begin position="301"/>
        <end position="328"/>
    </location>
</feature>
<name>A0A8H3YG40_9TREE</name>
<feature type="region of interest" description="Disordered" evidence="1">
    <location>
        <begin position="1196"/>
        <end position="1218"/>
    </location>
</feature>
<feature type="region of interest" description="Disordered" evidence="1">
    <location>
        <begin position="1"/>
        <end position="281"/>
    </location>
</feature>
<dbReference type="PANTHER" id="PTHR47349:SF1">
    <property type="entry name" value="AER328WP"/>
    <property type="match status" value="1"/>
</dbReference>
<protein>
    <recommendedName>
        <fullName evidence="2">YMC020W-like alpha/beta hydrolase domain-containing protein</fullName>
    </recommendedName>
</protein>
<dbReference type="SUPFAM" id="SSF53474">
    <property type="entry name" value="alpha/beta-Hydrolases"/>
    <property type="match status" value="1"/>
</dbReference>